<dbReference type="Proteomes" id="UP001055879">
    <property type="component" value="Linkage Group LG05"/>
</dbReference>
<organism evidence="1 2">
    <name type="scientific">Arctium lappa</name>
    <name type="common">Greater burdock</name>
    <name type="synonym">Lappa major</name>
    <dbReference type="NCBI Taxonomy" id="4217"/>
    <lineage>
        <taxon>Eukaryota</taxon>
        <taxon>Viridiplantae</taxon>
        <taxon>Streptophyta</taxon>
        <taxon>Embryophyta</taxon>
        <taxon>Tracheophyta</taxon>
        <taxon>Spermatophyta</taxon>
        <taxon>Magnoliopsida</taxon>
        <taxon>eudicotyledons</taxon>
        <taxon>Gunneridae</taxon>
        <taxon>Pentapetalae</taxon>
        <taxon>asterids</taxon>
        <taxon>campanulids</taxon>
        <taxon>Asterales</taxon>
        <taxon>Asteraceae</taxon>
        <taxon>Carduoideae</taxon>
        <taxon>Cardueae</taxon>
        <taxon>Arctiinae</taxon>
        <taxon>Arctium</taxon>
    </lineage>
</organism>
<reference evidence="2" key="1">
    <citation type="journal article" date="2022" name="Mol. Ecol. Resour.">
        <title>The genomes of chicory, endive, great burdock and yacon provide insights into Asteraceae palaeo-polyploidization history and plant inulin production.</title>
        <authorList>
            <person name="Fan W."/>
            <person name="Wang S."/>
            <person name="Wang H."/>
            <person name="Wang A."/>
            <person name="Jiang F."/>
            <person name="Liu H."/>
            <person name="Zhao H."/>
            <person name="Xu D."/>
            <person name="Zhang Y."/>
        </authorList>
    </citation>
    <scope>NUCLEOTIDE SEQUENCE [LARGE SCALE GENOMIC DNA]</scope>
    <source>
        <strain evidence="2">cv. Niubang</strain>
    </source>
</reference>
<name>A0ACB9C3P0_ARCLA</name>
<evidence type="ECO:0000313" key="1">
    <source>
        <dbReference type="EMBL" id="KAI3728840.1"/>
    </source>
</evidence>
<protein>
    <submittedName>
        <fullName evidence="1">Uncharacterized protein</fullName>
    </submittedName>
</protein>
<reference evidence="1 2" key="2">
    <citation type="journal article" date="2022" name="Mol. Ecol. Resour.">
        <title>The genomes of chicory, endive, great burdock and yacon provide insights into Asteraceae paleo-polyploidization history and plant inulin production.</title>
        <authorList>
            <person name="Fan W."/>
            <person name="Wang S."/>
            <person name="Wang H."/>
            <person name="Wang A."/>
            <person name="Jiang F."/>
            <person name="Liu H."/>
            <person name="Zhao H."/>
            <person name="Xu D."/>
            <person name="Zhang Y."/>
        </authorList>
    </citation>
    <scope>NUCLEOTIDE SEQUENCE [LARGE SCALE GENOMIC DNA]</scope>
    <source>
        <strain evidence="2">cv. Niubang</strain>
    </source>
</reference>
<accession>A0ACB9C3P0</accession>
<sequence length="100" mass="11519">MAERNHGSNLSLCAFVPVLKIHRNFVQSLLFARLTRGNRLRILKPFSKFTNTAASMILLDFDDDEEQGQKSDRVDITNRGNKSFEARFAIVPSPDLFHYY</sequence>
<evidence type="ECO:0000313" key="2">
    <source>
        <dbReference type="Proteomes" id="UP001055879"/>
    </source>
</evidence>
<proteinExistence type="predicted"/>
<keyword evidence="2" id="KW-1185">Reference proteome</keyword>
<gene>
    <name evidence="1" type="ORF">L6452_17484</name>
</gene>
<comment type="caution">
    <text evidence="1">The sequence shown here is derived from an EMBL/GenBank/DDBJ whole genome shotgun (WGS) entry which is preliminary data.</text>
</comment>
<dbReference type="EMBL" id="CM042051">
    <property type="protein sequence ID" value="KAI3728840.1"/>
    <property type="molecule type" value="Genomic_DNA"/>
</dbReference>